<keyword evidence="3" id="KW-1185">Reference proteome</keyword>
<dbReference type="AlphaFoldDB" id="A0AAW0D8M3"/>
<keyword evidence="1" id="KW-0812">Transmembrane</keyword>
<dbReference type="Proteomes" id="UP001383192">
    <property type="component" value="Unassembled WGS sequence"/>
</dbReference>
<feature type="transmembrane region" description="Helical" evidence="1">
    <location>
        <begin position="148"/>
        <end position="173"/>
    </location>
</feature>
<proteinExistence type="predicted"/>
<organism evidence="2 3">
    <name type="scientific">Paramarasmius palmivorus</name>
    <dbReference type="NCBI Taxonomy" id="297713"/>
    <lineage>
        <taxon>Eukaryota</taxon>
        <taxon>Fungi</taxon>
        <taxon>Dikarya</taxon>
        <taxon>Basidiomycota</taxon>
        <taxon>Agaricomycotina</taxon>
        <taxon>Agaricomycetes</taxon>
        <taxon>Agaricomycetidae</taxon>
        <taxon>Agaricales</taxon>
        <taxon>Marasmiineae</taxon>
        <taxon>Marasmiaceae</taxon>
        <taxon>Paramarasmius</taxon>
    </lineage>
</organism>
<reference evidence="2 3" key="1">
    <citation type="submission" date="2024-01" db="EMBL/GenBank/DDBJ databases">
        <title>A draft genome for a cacao thread blight-causing isolate of Paramarasmius palmivorus.</title>
        <authorList>
            <person name="Baruah I.K."/>
            <person name="Bukari Y."/>
            <person name="Amoako-Attah I."/>
            <person name="Meinhardt L.W."/>
            <person name="Bailey B.A."/>
            <person name="Cohen S.P."/>
        </authorList>
    </citation>
    <scope>NUCLEOTIDE SEQUENCE [LARGE SCALE GENOMIC DNA]</scope>
    <source>
        <strain evidence="2 3">GH-12</strain>
    </source>
</reference>
<feature type="transmembrane region" description="Helical" evidence="1">
    <location>
        <begin position="185"/>
        <end position="205"/>
    </location>
</feature>
<protein>
    <submittedName>
        <fullName evidence="2">Uncharacterized protein</fullName>
    </submittedName>
</protein>
<feature type="non-terminal residue" evidence="2">
    <location>
        <position position="243"/>
    </location>
</feature>
<feature type="transmembrane region" description="Helical" evidence="1">
    <location>
        <begin position="118"/>
        <end position="136"/>
    </location>
</feature>
<feature type="transmembrane region" description="Helical" evidence="1">
    <location>
        <begin position="21"/>
        <end position="44"/>
    </location>
</feature>
<gene>
    <name evidence="2" type="ORF">VNI00_006320</name>
</gene>
<evidence type="ECO:0000313" key="2">
    <source>
        <dbReference type="EMBL" id="KAK7047552.1"/>
    </source>
</evidence>
<dbReference type="EMBL" id="JAYKXP010000019">
    <property type="protein sequence ID" value="KAK7047552.1"/>
    <property type="molecule type" value="Genomic_DNA"/>
</dbReference>
<feature type="transmembrane region" description="Helical" evidence="1">
    <location>
        <begin position="64"/>
        <end position="83"/>
    </location>
</feature>
<evidence type="ECO:0000256" key="1">
    <source>
        <dbReference type="SAM" id="Phobius"/>
    </source>
</evidence>
<sequence>MPPLSGACGVLPDSNFIGRKILIDSTLLIASTIPYGAQLVLQWICVKILRRPPEHATSSRTGRAFLLVATLLMLVSSTVSLGLSATHSILDGIAISNDAAYDSHAQYFEGLIDLAGNITKFLNIWIGDAIVFWRAWVLWRHKRKAPQVYIPALLLVCTAVCVLSVLFFTILTATIGRPSEEPSSALFYLTFGLSAATNLATNASIGLHRKAVREYLESGNHHASHEKLLMLLLESGAIYTVLL</sequence>
<keyword evidence="1" id="KW-0472">Membrane</keyword>
<evidence type="ECO:0000313" key="3">
    <source>
        <dbReference type="Proteomes" id="UP001383192"/>
    </source>
</evidence>
<name>A0AAW0D8M3_9AGAR</name>
<accession>A0AAW0D8M3</accession>
<comment type="caution">
    <text evidence="2">The sequence shown here is derived from an EMBL/GenBank/DDBJ whole genome shotgun (WGS) entry which is preliminary data.</text>
</comment>
<keyword evidence="1" id="KW-1133">Transmembrane helix</keyword>